<evidence type="ECO:0000313" key="2">
    <source>
        <dbReference type="EMBL" id="GAO50152.1"/>
    </source>
</evidence>
<reference evidence="2 3" key="2">
    <citation type="journal article" date="2014" name="J. Gen. Appl. Microbiol.">
        <title>The early diverging ascomycetous budding yeast Saitoella complicata has three histone deacetylases belonging to the Clr6, Hos2, and Rpd3 lineages.</title>
        <authorList>
            <person name="Nishida H."/>
            <person name="Matsumoto T."/>
            <person name="Kondo S."/>
            <person name="Hamamoto M."/>
            <person name="Yoshikawa H."/>
        </authorList>
    </citation>
    <scope>NUCLEOTIDE SEQUENCE [LARGE SCALE GENOMIC DNA]</scope>
    <source>
        <strain evidence="2 3">NRRL Y-17804</strain>
    </source>
</reference>
<dbReference type="EMBL" id="BACD03000030">
    <property type="protein sequence ID" value="GAO50152.1"/>
    <property type="molecule type" value="Genomic_DNA"/>
</dbReference>
<protein>
    <submittedName>
        <fullName evidence="2">Uncharacterized protein</fullName>
    </submittedName>
</protein>
<sequence length="106" mass="11955">MGERARQSALPCNPACRPKTKHSRARVHRVSTPNPLTNPRGKADKLKQHRNKGGSSLLIARKSQSSSTECNSMAGLENQCQNRYYRNDPMKYVREEQQNGAEGEFI</sequence>
<reference evidence="2 3" key="1">
    <citation type="journal article" date="2011" name="J. Gen. Appl. Microbiol.">
        <title>Draft genome sequencing of the enigmatic yeast Saitoella complicata.</title>
        <authorList>
            <person name="Nishida H."/>
            <person name="Hamamoto M."/>
            <person name="Sugiyama J."/>
        </authorList>
    </citation>
    <scope>NUCLEOTIDE SEQUENCE [LARGE SCALE GENOMIC DNA]</scope>
    <source>
        <strain evidence="2 3">NRRL Y-17804</strain>
    </source>
</reference>
<feature type="compositionally biased region" description="Polar residues" evidence="1">
    <location>
        <begin position="62"/>
        <end position="71"/>
    </location>
</feature>
<feature type="compositionally biased region" description="Basic residues" evidence="1">
    <location>
        <begin position="18"/>
        <end position="29"/>
    </location>
</feature>
<accession>A0A0E9NJU4</accession>
<keyword evidence="3" id="KW-1185">Reference proteome</keyword>
<dbReference type="Proteomes" id="UP000033140">
    <property type="component" value="Unassembled WGS sequence"/>
</dbReference>
<gene>
    <name evidence="2" type="ORF">G7K_4286-t1</name>
</gene>
<dbReference type="RefSeq" id="XP_019021402.1">
    <property type="nucleotide sequence ID" value="XM_019165813.1"/>
</dbReference>
<organism evidence="2 3">
    <name type="scientific">Saitoella complicata (strain BCRC 22490 / CBS 7301 / JCM 7358 / NBRC 10748 / NRRL Y-17804)</name>
    <dbReference type="NCBI Taxonomy" id="698492"/>
    <lineage>
        <taxon>Eukaryota</taxon>
        <taxon>Fungi</taxon>
        <taxon>Dikarya</taxon>
        <taxon>Ascomycota</taxon>
        <taxon>Taphrinomycotina</taxon>
        <taxon>Taphrinomycotina incertae sedis</taxon>
        <taxon>Saitoella</taxon>
    </lineage>
</organism>
<reference evidence="2 3" key="3">
    <citation type="journal article" date="2015" name="Genome Announc.">
        <title>Draft Genome Sequence of the Archiascomycetous Yeast Saitoella complicata.</title>
        <authorList>
            <person name="Yamauchi K."/>
            <person name="Kondo S."/>
            <person name="Hamamoto M."/>
            <person name="Takahashi Y."/>
            <person name="Ogura Y."/>
            <person name="Hayashi T."/>
            <person name="Nishida H."/>
        </authorList>
    </citation>
    <scope>NUCLEOTIDE SEQUENCE [LARGE SCALE GENOMIC DNA]</scope>
    <source>
        <strain evidence="2 3">NRRL Y-17804</strain>
    </source>
</reference>
<name>A0A0E9NJU4_SAICN</name>
<proteinExistence type="predicted"/>
<dbReference type="AlphaFoldDB" id="A0A0E9NJU4"/>
<evidence type="ECO:0000313" key="3">
    <source>
        <dbReference type="Proteomes" id="UP000033140"/>
    </source>
</evidence>
<comment type="caution">
    <text evidence="2">The sequence shown here is derived from an EMBL/GenBank/DDBJ whole genome shotgun (WGS) entry which is preliminary data.</text>
</comment>
<feature type="region of interest" description="Disordered" evidence="1">
    <location>
        <begin position="1"/>
        <end position="72"/>
    </location>
</feature>
<evidence type="ECO:0000256" key="1">
    <source>
        <dbReference type="SAM" id="MobiDB-lite"/>
    </source>
</evidence>